<evidence type="ECO:0000313" key="2">
    <source>
        <dbReference type="Proteomes" id="UP000199236"/>
    </source>
</evidence>
<evidence type="ECO:0000313" key="1">
    <source>
        <dbReference type="EMBL" id="SFP19215.1"/>
    </source>
</evidence>
<name>A0A1I5NBG4_9HYPH</name>
<protein>
    <submittedName>
        <fullName evidence="1">Uncharacterized protein</fullName>
    </submittedName>
</protein>
<dbReference type="AlphaFoldDB" id="A0A1I5NBG4"/>
<accession>A0A1I5NBG4</accession>
<organism evidence="1 2">
    <name type="scientific">Cohaesibacter marisflavi</name>
    <dbReference type="NCBI Taxonomy" id="655353"/>
    <lineage>
        <taxon>Bacteria</taxon>
        <taxon>Pseudomonadati</taxon>
        <taxon>Pseudomonadota</taxon>
        <taxon>Alphaproteobacteria</taxon>
        <taxon>Hyphomicrobiales</taxon>
        <taxon>Cohaesibacteraceae</taxon>
    </lineage>
</organism>
<reference evidence="1 2" key="1">
    <citation type="submission" date="2016-10" db="EMBL/GenBank/DDBJ databases">
        <authorList>
            <person name="de Groot N.N."/>
        </authorList>
    </citation>
    <scope>NUCLEOTIDE SEQUENCE [LARGE SCALE GENOMIC DNA]</scope>
    <source>
        <strain evidence="1 2">CGMCC 1.9157</strain>
    </source>
</reference>
<keyword evidence="2" id="KW-1185">Reference proteome</keyword>
<dbReference type="EMBL" id="FOVR01000028">
    <property type="protein sequence ID" value="SFP19215.1"/>
    <property type="molecule type" value="Genomic_DNA"/>
</dbReference>
<gene>
    <name evidence="1" type="ORF">SAMN04488056_12815</name>
</gene>
<dbReference type="Proteomes" id="UP000199236">
    <property type="component" value="Unassembled WGS sequence"/>
</dbReference>
<proteinExistence type="predicted"/>
<dbReference type="STRING" id="655353.SAMN04488056_12815"/>
<sequence>MSLFKFTNKQMIQQLLMKVLAGLAVGFFHDWGKSLQPFYPLC</sequence>